<protein>
    <recommendedName>
        <fullName evidence="4">Protein kinase domain-containing protein</fullName>
    </recommendedName>
</protein>
<evidence type="ECO:0000256" key="1">
    <source>
        <dbReference type="SAM" id="MobiDB-lite"/>
    </source>
</evidence>
<dbReference type="SUPFAM" id="SSF56112">
    <property type="entry name" value="Protein kinase-like (PK-like)"/>
    <property type="match status" value="1"/>
</dbReference>
<dbReference type="Proteomes" id="UP000799766">
    <property type="component" value="Unassembled WGS sequence"/>
</dbReference>
<dbReference type="OrthoDB" id="4187293at2759"/>
<evidence type="ECO:0008006" key="4">
    <source>
        <dbReference type="Google" id="ProtNLM"/>
    </source>
</evidence>
<evidence type="ECO:0000313" key="3">
    <source>
        <dbReference type="Proteomes" id="UP000799766"/>
    </source>
</evidence>
<organism evidence="2 3">
    <name type="scientific">Lineolata rhizophorae</name>
    <dbReference type="NCBI Taxonomy" id="578093"/>
    <lineage>
        <taxon>Eukaryota</taxon>
        <taxon>Fungi</taxon>
        <taxon>Dikarya</taxon>
        <taxon>Ascomycota</taxon>
        <taxon>Pezizomycotina</taxon>
        <taxon>Dothideomycetes</taxon>
        <taxon>Dothideomycetes incertae sedis</taxon>
        <taxon>Lineolatales</taxon>
        <taxon>Lineolataceae</taxon>
        <taxon>Lineolata</taxon>
    </lineage>
</organism>
<dbReference type="Gene3D" id="1.10.510.10">
    <property type="entry name" value="Transferase(Phosphotransferase) domain 1"/>
    <property type="match status" value="1"/>
</dbReference>
<name>A0A6A6NN79_9PEZI</name>
<dbReference type="InterPro" id="IPR011009">
    <property type="entry name" value="Kinase-like_dom_sf"/>
</dbReference>
<gene>
    <name evidence="2" type="ORF">BDY21DRAFT_357275</name>
</gene>
<keyword evidence="3" id="KW-1185">Reference proteome</keyword>
<evidence type="ECO:0000313" key="2">
    <source>
        <dbReference type="EMBL" id="KAF2453099.1"/>
    </source>
</evidence>
<feature type="compositionally biased region" description="Polar residues" evidence="1">
    <location>
        <begin position="85"/>
        <end position="96"/>
    </location>
</feature>
<proteinExistence type="predicted"/>
<dbReference type="EMBL" id="MU001700">
    <property type="protein sequence ID" value="KAF2453099.1"/>
    <property type="molecule type" value="Genomic_DNA"/>
</dbReference>
<accession>A0A6A6NN79</accession>
<sequence length="113" mass="12577">MAVVALEYSHGLPSLSRAQPESSFSRRISLRVMELADQNPQDKWINLLHRMLQMNPQDRPTAQECLPVAKSLLENWPPHPHSQHHANNFLASSASSGAFPGDDQTIVLPSSEI</sequence>
<dbReference type="AlphaFoldDB" id="A0A6A6NN79"/>
<reference evidence="2" key="1">
    <citation type="journal article" date="2020" name="Stud. Mycol.">
        <title>101 Dothideomycetes genomes: a test case for predicting lifestyles and emergence of pathogens.</title>
        <authorList>
            <person name="Haridas S."/>
            <person name="Albert R."/>
            <person name="Binder M."/>
            <person name="Bloem J."/>
            <person name="Labutti K."/>
            <person name="Salamov A."/>
            <person name="Andreopoulos B."/>
            <person name="Baker S."/>
            <person name="Barry K."/>
            <person name="Bills G."/>
            <person name="Bluhm B."/>
            <person name="Cannon C."/>
            <person name="Castanera R."/>
            <person name="Culley D."/>
            <person name="Daum C."/>
            <person name="Ezra D."/>
            <person name="Gonzalez J."/>
            <person name="Henrissat B."/>
            <person name="Kuo A."/>
            <person name="Liang C."/>
            <person name="Lipzen A."/>
            <person name="Lutzoni F."/>
            <person name="Magnuson J."/>
            <person name="Mondo S."/>
            <person name="Nolan M."/>
            <person name="Ohm R."/>
            <person name="Pangilinan J."/>
            <person name="Park H.-J."/>
            <person name="Ramirez L."/>
            <person name="Alfaro M."/>
            <person name="Sun H."/>
            <person name="Tritt A."/>
            <person name="Yoshinaga Y."/>
            <person name="Zwiers L.-H."/>
            <person name="Turgeon B."/>
            <person name="Goodwin S."/>
            <person name="Spatafora J."/>
            <person name="Crous P."/>
            <person name="Grigoriev I."/>
        </authorList>
    </citation>
    <scope>NUCLEOTIDE SEQUENCE</scope>
    <source>
        <strain evidence="2">ATCC 16933</strain>
    </source>
</reference>
<feature type="region of interest" description="Disordered" evidence="1">
    <location>
        <begin position="76"/>
        <end position="113"/>
    </location>
</feature>